<evidence type="ECO:0000256" key="1">
    <source>
        <dbReference type="ARBA" id="ARBA00006817"/>
    </source>
</evidence>
<dbReference type="Proteomes" id="UP000037939">
    <property type="component" value="Unassembled WGS sequence"/>
</dbReference>
<dbReference type="InterPro" id="IPR023393">
    <property type="entry name" value="START-like_dom_sf"/>
</dbReference>
<feature type="domain" description="Activator of Hsp90 ATPase homologue 1/2-like C-terminal" evidence="2">
    <location>
        <begin position="15"/>
        <end position="136"/>
    </location>
</feature>
<protein>
    <recommendedName>
        <fullName evidence="2">Activator of Hsp90 ATPase homologue 1/2-like C-terminal domain-containing protein</fullName>
    </recommendedName>
</protein>
<dbReference type="OrthoDB" id="9800600at2"/>
<proteinExistence type="inferred from homology"/>
<comment type="similarity">
    <text evidence="1">Belongs to the AHA1 family.</text>
</comment>
<dbReference type="STRING" id="857265.WG78_06365"/>
<keyword evidence="4" id="KW-1185">Reference proteome</keyword>
<dbReference type="Pfam" id="PF08327">
    <property type="entry name" value="AHSA1"/>
    <property type="match status" value="1"/>
</dbReference>
<dbReference type="SUPFAM" id="SSF55961">
    <property type="entry name" value="Bet v1-like"/>
    <property type="match status" value="1"/>
</dbReference>
<dbReference type="CDD" id="cd08893">
    <property type="entry name" value="SRPBCC_CalC_Aha1-like_GntR-HTH"/>
    <property type="match status" value="1"/>
</dbReference>
<reference evidence="3 4" key="1">
    <citation type="submission" date="2015-07" db="EMBL/GenBank/DDBJ databases">
        <title>Draft genome sequence of the Amantichitinum ursilacus IGB-41, a new chitin-degrading bacterium.</title>
        <authorList>
            <person name="Kirstahler P."/>
            <person name="Guenther M."/>
            <person name="Grumaz C."/>
            <person name="Rupp S."/>
            <person name="Zibek S."/>
            <person name="Sohn K."/>
        </authorList>
    </citation>
    <scope>NUCLEOTIDE SEQUENCE [LARGE SCALE GENOMIC DNA]</scope>
    <source>
        <strain evidence="3 4">IGB-41</strain>
    </source>
</reference>
<evidence type="ECO:0000313" key="4">
    <source>
        <dbReference type="Proteomes" id="UP000037939"/>
    </source>
</evidence>
<dbReference type="AlphaFoldDB" id="A0A0N0XK91"/>
<name>A0A0N0XK91_9NEIS</name>
<dbReference type="PATRIC" id="fig|857265.3.peg.1304"/>
<sequence>MASASTFVYVTFIRTTPQKLWQALTTPEFSRQYWFGVSTVSSWETGAPWALKFDDGRVPDSGIVTESDPPRRLALTWRHELVAEEGYTRCVFDLEPDGDSVKLTITHTSELEHSKVIQHISKGWPRIISNLKSLLETGTVLFAERIQTCS</sequence>
<dbReference type="RefSeq" id="WP_053936939.1">
    <property type="nucleotide sequence ID" value="NZ_LAQT01000003.1"/>
</dbReference>
<gene>
    <name evidence="3" type="ORF">WG78_06365</name>
</gene>
<evidence type="ECO:0000259" key="2">
    <source>
        <dbReference type="Pfam" id="PF08327"/>
    </source>
</evidence>
<organism evidence="3 4">
    <name type="scientific">Amantichitinum ursilacus</name>
    <dbReference type="NCBI Taxonomy" id="857265"/>
    <lineage>
        <taxon>Bacteria</taxon>
        <taxon>Pseudomonadati</taxon>
        <taxon>Pseudomonadota</taxon>
        <taxon>Betaproteobacteria</taxon>
        <taxon>Neisseriales</taxon>
        <taxon>Chitinibacteraceae</taxon>
        <taxon>Amantichitinum</taxon>
    </lineage>
</organism>
<evidence type="ECO:0000313" key="3">
    <source>
        <dbReference type="EMBL" id="KPC54251.1"/>
    </source>
</evidence>
<comment type="caution">
    <text evidence="3">The sequence shown here is derived from an EMBL/GenBank/DDBJ whole genome shotgun (WGS) entry which is preliminary data.</text>
</comment>
<accession>A0A0N0XK91</accession>
<dbReference type="InterPro" id="IPR013538">
    <property type="entry name" value="ASHA1/2-like_C"/>
</dbReference>
<dbReference type="EMBL" id="LAQT01000003">
    <property type="protein sequence ID" value="KPC54251.1"/>
    <property type="molecule type" value="Genomic_DNA"/>
</dbReference>
<dbReference type="Gene3D" id="3.30.530.20">
    <property type="match status" value="1"/>
</dbReference>